<name>A0A9R1XUJ7_LACSA</name>
<accession>A0A9R1XUJ7</accession>
<proteinExistence type="predicted"/>
<keyword evidence="2" id="KW-1185">Reference proteome</keyword>
<dbReference type="AlphaFoldDB" id="A0A9R1XUJ7"/>
<gene>
    <name evidence="1" type="ORF">LSAT_V11C100032390</name>
</gene>
<sequence>MSVTCVEEDRISNLPEHLIDSILERVPYEDVRHIWANMKELIFDEQILKKFAQKGVFGHNDFMSVINQVLTLHKGPILKFHLYIPNMFLKIFKEGDQWMQLLSRKGVT</sequence>
<protein>
    <recommendedName>
        <fullName evidence="3">F-box domain-containing protein</fullName>
    </recommendedName>
</protein>
<evidence type="ECO:0000313" key="1">
    <source>
        <dbReference type="EMBL" id="KAJ0228055.1"/>
    </source>
</evidence>
<evidence type="ECO:0000313" key="2">
    <source>
        <dbReference type="Proteomes" id="UP000235145"/>
    </source>
</evidence>
<dbReference type="EMBL" id="NBSK02000001">
    <property type="protein sequence ID" value="KAJ0228055.1"/>
    <property type="molecule type" value="Genomic_DNA"/>
</dbReference>
<dbReference type="Proteomes" id="UP000235145">
    <property type="component" value="Unassembled WGS sequence"/>
</dbReference>
<comment type="caution">
    <text evidence="1">The sequence shown here is derived from an EMBL/GenBank/DDBJ whole genome shotgun (WGS) entry which is preliminary data.</text>
</comment>
<evidence type="ECO:0008006" key="3">
    <source>
        <dbReference type="Google" id="ProtNLM"/>
    </source>
</evidence>
<reference evidence="1 2" key="1">
    <citation type="journal article" date="2017" name="Nat. Commun.">
        <title>Genome assembly with in vitro proximity ligation data and whole-genome triplication in lettuce.</title>
        <authorList>
            <person name="Reyes-Chin-Wo S."/>
            <person name="Wang Z."/>
            <person name="Yang X."/>
            <person name="Kozik A."/>
            <person name="Arikit S."/>
            <person name="Song C."/>
            <person name="Xia L."/>
            <person name="Froenicke L."/>
            <person name="Lavelle D.O."/>
            <person name="Truco M.J."/>
            <person name="Xia R."/>
            <person name="Zhu S."/>
            <person name="Xu C."/>
            <person name="Xu H."/>
            <person name="Xu X."/>
            <person name="Cox K."/>
            <person name="Korf I."/>
            <person name="Meyers B.C."/>
            <person name="Michelmore R.W."/>
        </authorList>
    </citation>
    <scope>NUCLEOTIDE SEQUENCE [LARGE SCALE GENOMIC DNA]</scope>
    <source>
        <strain evidence="2">cv. Salinas</strain>
        <tissue evidence="1">Seedlings</tissue>
    </source>
</reference>
<organism evidence="1 2">
    <name type="scientific">Lactuca sativa</name>
    <name type="common">Garden lettuce</name>
    <dbReference type="NCBI Taxonomy" id="4236"/>
    <lineage>
        <taxon>Eukaryota</taxon>
        <taxon>Viridiplantae</taxon>
        <taxon>Streptophyta</taxon>
        <taxon>Embryophyta</taxon>
        <taxon>Tracheophyta</taxon>
        <taxon>Spermatophyta</taxon>
        <taxon>Magnoliopsida</taxon>
        <taxon>eudicotyledons</taxon>
        <taxon>Gunneridae</taxon>
        <taxon>Pentapetalae</taxon>
        <taxon>asterids</taxon>
        <taxon>campanulids</taxon>
        <taxon>Asterales</taxon>
        <taxon>Asteraceae</taxon>
        <taxon>Cichorioideae</taxon>
        <taxon>Cichorieae</taxon>
        <taxon>Lactucinae</taxon>
        <taxon>Lactuca</taxon>
    </lineage>
</organism>